<reference evidence="2" key="1">
    <citation type="submission" date="2024-06" db="EMBL/GenBank/DDBJ databases">
        <authorList>
            <person name="Ryan C."/>
        </authorList>
    </citation>
    <scope>NUCLEOTIDE SEQUENCE [LARGE SCALE GENOMIC DNA]</scope>
</reference>
<keyword evidence="2" id="KW-1185">Reference proteome</keyword>
<dbReference type="PANTHER" id="PTHR31264:SF3">
    <property type="entry name" value="OS07G0554100 PROTEIN"/>
    <property type="match status" value="1"/>
</dbReference>
<dbReference type="InterPro" id="IPR036047">
    <property type="entry name" value="F-box-like_dom_sf"/>
</dbReference>
<organism evidence="1 2">
    <name type="scientific">Urochloa decumbens</name>
    <dbReference type="NCBI Taxonomy" id="240449"/>
    <lineage>
        <taxon>Eukaryota</taxon>
        <taxon>Viridiplantae</taxon>
        <taxon>Streptophyta</taxon>
        <taxon>Embryophyta</taxon>
        <taxon>Tracheophyta</taxon>
        <taxon>Spermatophyta</taxon>
        <taxon>Magnoliopsida</taxon>
        <taxon>Liliopsida</taxon>
        <taxon>Poales</taxon>
        <taxon>Poaceae</taxon>
        <taxon>PACMAD clade</taxon>
        <taxon>Panicoideae</taxon>
        <taxon>Panicodae</taxon>
        <taxon>Paniceae</taxon>
        <taxon>Melinidinae</taxon>
        <taxon>Urochloa</taxon>
    </lineage>
</organism>
<accession>A0ABC9ESY3</accession>
<name>A0ABC9ESY3_9POAL</name>
<reference evidence="1 2" key="2">
    <citation type="submission" date="2024-10" db="EMBL/GenBank/DDBJ databases">
        <authorList>
            <person name="Ryan C."/>
        </authorList>
    </citation>
    <scope>NUCLEOTIDE SEQUENCE [LARGE SCALE GENOMIC DNA]</scope>
</reference>
<evidence type="ECO:0008006" key="3">
    <source>
        <dbReference type="Google" id="ProtNLM"/>
    </source>
</evidence>
<dbReference type="PANTHER" id="PTHR31264">
    <property type="entry name" value="OS07G0554500 PROTEIN-RELATED"/>
    <property type="match status" value="1"/>
</dbReference>
<proteinExistence type="predicted"/>
<gene>
    <name evidence="1" type="ORF">URODEC1_LOCUS98226</name>
</gene>
<protein>
    <recommendedName>
        <fullName evidence="3">F-box domain-containing protein</fullName>
    </recommendedName>
</protein>
<dbReference type="EMBL" id="OZ075115">
    <property type="protein sequence ID" value="CAL5062293.1"/>
    <property type="molecule type" value="Genomic_DNA"/>
</dbReference>
<dbReference type="AlphaFoldDB" id="A0ABC9ESY3"/>
<evidence type="ECO:0000313" key="1">
    <source>
        <dbReference type="EMBL" id="CAL5062293.1"/>
    </source>
</evidence>
<sequence>MASPARSILPRLEPTASLRQPATLTDDVLEEIFLRVASHADLARASTARVSFRRLIADHSFLRRFRSRHPPLLLGFLSAAGQGFLPEQRRQLRFGEFAVCDPLSRQYMLLPRIPEDLLASVQIKQGNIDEFGASLGPSGDWEDTSFRVLCAIHRGTRFGVCVFSSISGCWSFGASNIPPKQLMLGWVESQSRLAYGCCYWKVRNQNELLKLDINTMEFSTIDLPRDHNMRSIAIVEAGEGNLGMFSETADVRIKSVEYYTFMQNGNGRANGWDLKNTIPTDDYFGTFICSAGGYIFLACPNINARPQRFEYLYSSLEIKTYNIERVSILEFPANYPYFGFPPSMSPRRIQI</sequence>
<dbReference type="Proteomes" id="UP001497457">
    <property type="component" value="Chromosome 5rd"/>
</dbReference>
<dbReference type="SUPFAM" id="SSF81383">
    <property type="entry name" value="F-box domain"/>
    <property type="match status" value="1"/>
</dbReference>
<evidence type="ECO:0000313" key="2">
    <source>
        <dbReference type="Proteomes" id="UP001497457"/>
    </source>
</evidence>